<dbReference type="Proteomes" id="UP001067235">
    <property type="component" value="Unassembled WGS sequence"/>
</dbReference>
<accession>A0ABT4N4S1</accession>
<evidence type="ECO:0000313" key="3">
    <source>
        <dbReference type="Proteomes" id="UP001067235"/>
    </source>
</evidence>
<reference evidence="2" key="1">
    <citation type="submission" date="2022-12" db="EMBL/GenBank/DDBJ databases">
        <authorList>
            <person name="Krivoruchko A.V."/>
            <person name="Elkin A."/>
        </authorList>
    </citation>
    <scope>NUCLEOTIDE SEQUENCE</scope>
    <source>
        <strain evidence="2">IEGM 1388</strain>
    </source>
</reference>
<proteinExistence type="predicted"/>
<organism evidence="2 3">
    <name type="scientific">Gordonia rubripertincta</name>
    <name type="common">Rhodococcus corallinus</name>
    <dbReference type="NCBI Taxonomy" id="36822"/>
    <lineage>
        <taxon>Bacteria</taxon>
        <taxon>Bacillati</taxon>
        <taxon>Actinomycetota</taxon>
        <taxon>Actinomycetes</taxon>
        <taxon>Mycobacteriales</taxon>
        <taxon>Gordoniaceae</taxon>
        <taxon>Gordonia</taxon>
    </lineage>
</organism>
<protein>
    <submittedName>
        <fullName evidence="2">CHAT domain-containing protein</fullName>
    </submittedName>
</protein>
<dbReference type="Pfam" id="PF12770">
    <property type="entry name" value="CHAT"/>
    <property type="match status" value="1"/>
</dbReference>
<dbReference type="EMBL" id="JAPWIE010000009">
    <property type="protein sequence ID" value="MCZ4553396.1"/>
    <property type="molecule type" value="Genomic_DNA"/>
</dbReference>
<dbReference type="InterPro" id="IPR024983">
    <property type="entry name" value="CHAT_dom"/>
</dbReference>
<name>A0ABT4N4S1_GORRU</name>
<keyword evidence="3" id="KW-1185">Reference proteome</keyword>
<gene>
    <name evidence="2" type="ORF">O4213_25650</name>
</gene>
<evidence type="ECO:0000313" key="2">
    <source>
        <dbReference type="EMBL" id="MCZ4553396.1"/>
    </source>
</evidence>
<feature type="domain" description="CHAT" evidence="1">
    <location>
        <begin position="108"/>
        <end position="442"/>
    </location>
</feature>
<sequence>MAVNGVGGVTLVLRFADVGVATYGSLRVVGDPTRTVTWVVADSHLTAVAEELDAALPVPHGGETTEDAVGRALTAGPLASPDAELRWSYHLGSLLLSEEAWALLSECVADPRPTLFVTPTARLAQTPFAMLAVPTASPVTNGSVETAPAESGVGPELPDIAELTDGYRLMEIADVVMAPPVNIVRAPRRAMSWEDRCHNPPVLILDPRVPGQRPDSPLGSVLGRPSSSSPVAQHFAGILESESALPDVGSAVELFRRSDIDRNWLSRMLQDEPSRLLFVGHASAAPGDAGYAERAAIHLACPEAIPGYADAVGTHRPFTAADLLADTSRWPMPPRVALVACASGGDYRFDEATGMVAAVILSGAEVVTATLWSLPTNAGYRRFSRDAATEDSDLMAELIVAVDTAHRADDAARSVGRWQRAQMRRWREGDQSAHPIYWGALVTFVVRANQTLPS</sequence>
<comment type="caution">
    <text evidence="2">The sequence shown here is derived from an EMBL/GenBank/DDBJ whole genome shotgun (WGS) entry which is preliminary data.</text>
</comment>
<evidence type="ECO:0000259" key="1">
    <source>
        <dbReference type="Pfam" id="PF12770"/>
    </source>
</evidence>